<organism evidence="1 2">
    <name type="scientific">Chiloscyllium punctatum</name>
    <name type="common">Brownbanded bambooshark</name>
    <name type="synonym">Hemiscyllium punctatum</name>
    <dbReference type="NCBI Taxonomy" id="137246"/>
    <lineage>
        <taxon>Eukaryota</taxon>
        <taxon>Metazoa</taxon>
        <taxon>Chordata</taxon>
        <taxon>Craniata</taxon>
        <taxon>Vertebrata</taxon>
        <taxon>Chondrichthyes</taxon>
        <taxon>Elasmobranchii</taxon>
        <taxon>Galeomorphii</taxon>
        <taxon>Galeoidea</taxon>
        <taxon>Orectolobiformes</taxon>
        <taxon>Hemiscylliidae</taxon>
        <taxon>Chiloscyllium</taxon>
    </lineage>
</organism>
<name>A0A401TDR2_CHIPU</name>
<dbReference type="SUPFAM" id="SSF48264">
    <property type="entry name" value="Cytochrome P450"/>
    <property type="match status" value="1"/>
</dbReference>
<dbReference type="AlphaFoldDB" id="A0A401TDR2"/>
<dbReference type="STRING" id="137246.A0A401TDR2"/>
<dbReference type="Proteomes" id="UP000287033">
    <property type="component" value="Unassembled WGS sequence"/>
</dbReference>
<sequence length="51" mass="6012">MRARDNLHKYLEKAISEKLQCKEDKDYSDAMDILIDSAREQGKELTLQELK</sequence>
<dbReference type="GO" id="GO:0004497">
    <property type="term" value="F:monooxygenase activity"/>
    <property type="evidence" value="ECO:0007669"/>
    <property type="project" value="InterPro"/>
</dbReference>
<dbReference type="GO" id="GO:0005506">
    <property type="term" value="F:iron ion binding"/>
    <property type="evidence" value="ECO:0007669"/>
    <property type="project" value="InterPro"/>
</dbReference>
<feature type="non-terminal residue" evidence="1">
    <location>
        <position position="51"/>
    </location>
</feature>
<dbReference type="OrthoDB" id="1372046at2759"/>
<accession>A0A401TDR2</accession>
<reference evidence="1 2" key="1">
    <citation type="journal article" date="2018" name="Nat. Ecol. Evol.">
        <title>Shark genomes provide insights into elasmobranch evolution and the origin of vertebrates.</title>
        <authorList>
            <person name="Hara Y"/>
            <person name="Yamaguchi K"/>
            <person name="Onimaru K"/>
            <person name="Kadota M"/>
            <person name="Koyanagi M"/>
            <person name="Keeley SD"/>
            <person name="Tatsumi K"/>
            <person name="Tanaka K"/>
            <person name="Motone F"/>
            <person name="Kageyama Y"/>
            <person name="Nozu R"/>
            <person name="Adachi N"/>
            <person name="Nishimura O"/>
            <person name="Nakagawa R"/>
            <person name="Tanegashima C"/>
            <person name="Kiyatake I"/>
            <person name="Matsumoto R"/>
            <person name="Murakumo K"/>
            <person name="Nishida K"/>
            <person name="Terakita A"/>
            <person name="Kuratani S"/>
            <person name="Sato K"/>
            <person name="Hyodo S Kuraku.S."/>
        </authorList>
    </citation>
    <scope>NUCLEOTIDE SEQUENCE [LARGE SCALE GENOMIC DNA]</scope>
</reference>
<evidence type="ECO:0000313" key="1">
    <source>
        <dbReference type="EMBL" id="GCC40776.1"/>
    </source>
</evidence>
<dbReference type="GO" id="GO:0016705">
    <property type="term" value="F:oxidoreductase activity, acting on paired donors, with incorporation or reduction of molecular oxygen"/>
    <property type="evidence" value="ECO:0007669"/>
    <property type="project" value="InterPro"/>
</dbReference>
<comment type="caution">
    <text evidence="1">The sequence shown here is derived from an EMBL/GenBank/DDBJ whole genome shotgun (WGS) entry which is preliminary data.</text>
</comment>
<gene>
    <name evidence="1" type="ORF">chiPu_0024563</name>
</gene>
<dbReference type="InterPro" id="IPR036396">
    <property type="entry name" value="Cyt_P450_sf"/>
</dbReference>
<dbReference type="GO" id="GO:0020037">
    <property type="term" value="F:heme binding"/>
    <property type="evidence" value="ECO:0007669"/>
    <property type="project" value="InterPro"/>
</dbReference>
<dbReference type="EMBL" id="BEZZ01041766">
    <property type="protein sequence ID" value="GCC40776.1"/>
    <property type="molecule type" value="Genomic_DNA"/>
</dbReference>
<evidence type="ECO:0000313" key="2">
    <source>
        <dbReference type="Proteomes" id="UP000287033"/>
    </source>
</evidence>
<proteinExistence type="predicted"/>
<keyword evidence="2" id="KW-1185">Reference proteome</keyword>
<protein>
    <submittedName>
        <fullName evidence="1">Uncharacterized protein</fullName>
    </submittedName>
</protein>